<dbReference type="OrthoDB" id="9801773at2"/>
<name>A0A0F0LGZ7_9MICO</name>
<gene>
    <name evidence="1" type="ORF">RS83_00425</name>
</gene>
<organism evidence="1 2">
    <name type="scientific">Microbacterium oxydans</name>
    <dbReference type="NCBI Taxonomy" id="82380"/>
    <lineage>
        <taxon>Bacteria</taxon>
        <taxon>Bacillati</taxon>
        <taxon>Actinomycetota</taxon>
        <taxon>Actinomycetes</taxon>
        <taxon>Micrococcales</taxon>
        <taxon>Microbacteriaceae</taxon>
        <taxon>Microbacterium</taxon>
    </lineage>
</organism>
<comment type="caution">
    <text evidence="1">The sequence shown here is derived from an EMBL/GenBank/DDBJ whole genome shotgun (WGS) entry which is preliminary data.</text>
</comment>
<dbReference type="Pfam" id="PF10604">
    <property type="entry name" value="Polyketide_cyc2"/>
    <property type="match status" value="1"/>
</dbReference>
<dbReference type="EMBL" id="JYIW01000016">
    <property type="protein sequence ID" value="KJL31560.1"/>
    <property type="molecule type" value="Genomic_DNA"/>
</dbReference>
<dbReference type="Gene3D" id="3.30.530.20">
    <property type="match status" value="1"/>
</dbReference>
<sequence>MAGFVLETVITAPPATVFAASLDPELHVRSMARHGETMVEAPSGGRFTEGSTVTWQARHFGIRFRLRSIVFDIDPPRAFSDRQIAGPFAAFRHEHAFEEHPRGTLMRDTITFRSPFGPIGRAVDALCMQGYLRRLIEQRNATLVDEIEGDGRTLSA</sequence>
<evidence type="ECO:0000313" key="2">
    <source>
        <dbReference type="Proteomes" id="UP000033640"/>
    </source>
</evidence>
<dbReference type="Proteomes" id="UP000033640">
    <property type="component" value="Unassembled WGS sequence"/>
</dbReference>
<dbReference type="InterPro" id="IPR019587">
    <property type="entry name" value="Polyketide_cyclase/dehydratase"/>
</dbReference>
<protein>
    <submittedName>
        <fullName evidence="1">Polyketide cyclase / dehydrase and lipid transport</fullName>
    </submittedName>
</protein>
<dbReference type="InterPro" id="IPR023393">
    <property type="entry name" value="START-like_dom_sf"/>
</dbReference>
<accession>A0A0F0LGZ7</accession>
<evidence type="ECO:0000313" key="1">
    <source>
        <dbReference type="EMBL" id="KJL31560.1"/>
    </source>
</evidence>
<reference evidence="1 2" key="1">
    <citation type="submission" date="2015-02" db="EMBL/GenBank/DDBJ databases">
        <title>Draft genome sequences of ten Microbacterium spp. with emphasis on heavy metal contaminated environments.</title>
        <authorList>
            <person name="Corretto E."/>
        </authorList>
    </citation>
    <scope>NUCLEOTIDE SEQUENCE [LARGE SCALE GENOMIC DNA]</scope>
    <source>
        <strain evidence="1 2">BEL4b</strain>
    </source>
</reference>
<dbReference type="AlphaFoldDB" id="A0A0F0LGZ7"/>
<dbReference type="SUPFAM" id="SSF55961">
    <property type="entry name" value="Bet v1-like"/>
    <property type="match status" value="1"/>
</dbReference>
<proteinExistence type="predicted"/>
<dbReference type="PATRIC" id="fig|82380.11.peg.441"/>
<dbReference type="CDD" id="cd07820">
    <property type="entry name" value="SRPBCC_3"/>
    <property type="match status" value="1"/>
</dbReference>